<evidence type="ECO:0000313" key="2">
    <source>
        <dbReference type="Proteomes" id="UP001239111"/>
    </source>
</evidence>
<sequence length="635" mass="69564">MTRQCQSSNMQQPCSTAPLSLEEALRTLKRDDPRKRVRRWVIQSAVWIGVPTGVRDLFIACKSAHLKRVSNGKKHRKRPRATTSSSSRPPSSPRAAAPRDRPILGAPRPIAPPIRSRSASNDSTVVAPPSTRTEITHLSSTGPNEEGRPDIGAPDQGPTEIDSDEPIVLEFRRRGAATNSPNGNRTTVITNTKVRESSSDSDVSVVWCKLPEPPKGPLGQGSGTNRADDQPIDPDDSRSGHERAATRVRAPICMQLGQSAGTCGVAHNSVTMPRKPATPLSVTEMYALVDTYAKHRTPALARALITTIKADCDRVRERERATLRRATEKAYLESLTAEQRQEVVQQRKAARKRPRSHRCSESRLTHSTNSECDYSDTDTGIHSISSRINTPEPPTPSSRASSRASNPPRKKSRRATSAPARRVSTPSEQSVQVNDRGDDDACVQSVAECDREPECAGAVVAHTYNHNERCMDRAPEQVRRAPLHDAQRALLNAPGDVACAPKDSNKALSSEAEQSVCVSGSQRQAVPQTESLHALIDELGINIVGEGCDELTAGQDMPTLGDDDDSLIYELVFKPTDVPHADTEDEVDWTDALEREYERIPSTPTSTRTRAGEAFHQQEYYLPAANEDEPTYHIL</sequence>
<proteinExistence type="predicted"/>
<organism evidence="1 2">
    <name type="scientific">Eretmocerus hayati</name>
    <dbReference type="NCBI Taxonomy" id="131215"/>
    <lineage>
        <taxon>Eukaryota</taxon>
        <taxon>Metazoa</taxon>
        <taxon>Ecdysozoa</taxon>
        <taxon>Arthropoda</taxon>
        <taxon>Hexapoda</taxon>
        <taxon>Insecta</taxon>
        <taxon>Pterygota</taxon>
        <taxon>Neoptera</taxon>
        <taxon>Endopterygota</taxon>
        <taxon>Hymenoptera</taxon>
        <taxon>Apocrita</taxon>
        <taxon>Proctotrupomorpha</taxon>
        <taxon>Chalcidoidea</taxon>
        <taxon>Aphelinidae</taxon>
        <taxon>Aphelininae</taxon>
        <taxon>Eretmocerus</taxon>
    </lineage>
</organism>
<reference evidence="1" key="1">
    <citation type="submission" date="2023-04" db="EMBL/GenBank/DDBJ databases">
        <title>A chromosome-level genome assembly of the parasitoid wasp Eretmocerus hayati.</title>
        <authorList>
            <person name="Zhong Y."/>
            <person name="Liu S."/>
            <person name="Liu Y."/>
        </authorList>
    </citation>
    <scope>NUCLEOTIDE SEQUENCE</scope>
    <source>
        <strain evidence="1">ZJU_SS_LIU_2023</strain>
    </source>
</reference>
<gene>
    <name evidence="1" type="ORF">QAD02_002526</name>
</gene>
<dbReference type="Proteomes" id="UP001239111">
    <property type="component" value="Chromosome 3"/>
</dbReference>
<accession>A0ACC2NJM2</accession>
<name>A0ACC2NJM2_9HYME</name>
<comment type="caution">
    <text evidence="1">The sequence shown here is derived from an EMBL/GenBank/DDBJ whole genome shotgun (WGS) entry which is preliminary data.</text>
</comment>
<evidence type="ECO:0000313" key="1">
    <source>
        <dbReference type="EMBL" id="KAJ8671267.1"/>
    </source>
</evidence>
<keyword evidence="2" id="KW-1185">Reference proteome</keyword>
<dbReference type="EMBL" id="CM056743">
    <property type="protein sequence ID" value="KAJ8671267.1"/>
    <property type="molecule type" value="Genomic_DNA"/>
</dbReference>
<protein>
    <submittedName>
        <fullName evidence="1">Uncharacterized protein</fullName>
    </submittedName>
</protein>